<comment type="subcellular location">
    <subcellularLocation>
        <location evidence="8">Cytoplasm</location>
    </subcellularLocation>
</comment>
<dbReference type="GO" id="GO:0005524">
    <property type="term" value="F:ATP binding"/>
    <property type="evidence" value="ECO:0007669"/>
    <property type="project" value="UniProtKB-UniRule"/>
</dbReference>
<evidence type="ECO:0000256" key="6">
    <source>
        <dbReference type="ARBA" id="ARBA00022840"/>
    </source>
</evidence>
<dbReference type="GO" id="GO:0004140">
    <property type="term" value="F:dephospho-CoA kinase activity"/>
    <property type="evidence" value="ECO:0007669"/>
    <property type="project" value="UniProtKB-UniRule"/>
</dbReference>
<evidence type="ECO:0000256" key="8">
    <source>
        <dbReference type="HAMAP-Rule" id="MF_00376"/>
    </source>
</evidence>
<dbReference type="AlphaFoldDB" id="A0A1M5UZ51"/>
<dbReference type="RefSeq" id="WP_072743409.1">
    <property type="nucleotide sequence ID" value="NZ_FQXR01000003.1"/>
</dbReference>
<dbReference type="InterPro" id="IPR027417">
    <property type="entry name" value="P-loop_NTPase"/>
</dbReference>
<evidence type="ECO:0000313" key="10">
    <source>
        <dbReference type="EMBL" id="SHH68285.1"/>
    </source>
</evidence>
<dbReference type="EC" id="2.7.1.24" evidence="8 9"/>
<comment type="similarity">
    <text evidence="1 8">Belongs to the CoaE family.</text>
</comment>
<keyword evidence="3 8" id="KW-0808">Transferase</keyword>
<dbReference type="InterPro" id="IPR001977">
    <property type="entry name" value="Depp_CoAkinase"/>
</dbReference>
<dbReference type="UniPathway" id="UPA00241">
    <property type="reaction ID" value="UER00356"/>
</dbReference>
<evidence type="ECO:0000256" key="1">
    <source>
        <dbReference type="ARBA" id="ARBA00009018"/>
    </source>
</evidence>
<dbReference type="STRING" id="1123281.SAMN02745180_00826"/>
<dbReference type="CDD" id="cd02022">
    <property type="entry name" value="DPCK"/>
    <property type="match status" value="1"/>
</dbReference>
<dbReference type="FunFam" id="3.40.50.300:FF:000991">
    <property type="entry name" value="Dephospho-CoA kinase"/>
    <property type="match status" value="1"/>
</dbReference>
<comment type="pathway">
    <text evidence="8">Cofactor biosynthesis; coenzyme A biosynthesis; CoA from (R)-pantothenate: step 5/5.</text>
</comment>
<comment type="function">
    <text evidence="8">Catalyzes the phosphorylation of the 3'-hydroxyl group of dephosphocoenzyme A to form coenzyme A.</text>
</comment>
<evidence type="ECO:0000256" key="4">
    <source>
        <dbReference type="ARBA" id="ARBA00022741"/>
    </source>
</evidence>
<keyword evidence="5 8" id="KW-0418">Kinase</keyword>
<dbReference type="HAMAP" id="MF_00376">
    <property type="entry name" value="Dephospho_CoA_kinase"/>
    <property type="match status" value="1"/>
</dbReference>
<keyword evidence="11" id="KW-1185">Reference proteome</keyword>
<dbReference type="OrthoDB" id="9812943at2"/>
<evidence type="ECO:0000313" key="11">
    <source>
        <dbReference type="Proteomes" id="UP000184389"/>
    </source>
</evidence>
<keyword evidence="6 8" id="KW-0067">ATP-binding</keyword>
<dbReference type="SUPFAM" id="SSF52540">
    <property type="entry name" value="P-loop containing nucleoside triphosphate hydrolases"/>
    <property type="match status" value="1"/>
</dbReference>
<protein>
    <recommendedName>
        <fullName evidence="8 9">Dephospho-CoA kinase</fullName>
        <ecNumber evidence="8 9">2.7.1.24</ecNumber>
    </recommendedName>
    <alternativeName>
        <fullName evidence="8">Dephosphocoenzyme A kinase</fullName>
    </alternativeName>
</protein>
<evidence type="ECO:0000256" key="5">
    <source>
        <dbReference type="ARBA" id="ARBA00022777"/>
    </source>
</evidence>
<dbReference type="Gene3D" id="3.40.50.300">
    <property type="entry name" value="P-loop containing nucleotide triphosphate hydrolases"/>
    <property type="match status" value="1"/>
</dbReference>
<organism evidence="10 11">
    <name type="scientific">Sporanaerobacter acetigenes DSM 13106</name>
    <dbReference type="NCBI Taxonomy" id="1123281"/>
    <lineage>
        <taxon>Bacteria</taxon>
        <taxon>Bacillati</taxon>
        <taxon>Bacillota</taxon>
        <taxon>Tissierellia</taxon>
        <taxon>Tissierellales</taxon>
        <taxon>Sporanaerobacteraceae</taxon>
        <taxon>Sporanaerobacter</taxon>
    </lineage>
</organism>
<dbReference type="Proteomes" id="UP000184389">
    <property type="component" value="Unassembled WGS sequence"/>
</dbReference>
<gene>
    <name evidence="8" type="primary">coaE</name>
    <name evidence="10" type="ORF">SAMN02745180_00826</name>
</gene>
<dbReference type="EMBL" id="FQXR01000003">
    <property type="protein sequence ID" value="SHH68285.1"/>
    <property type="molecule type" value="Genomic_DNA"/>
</dbReference>
<accession>A0A1M5UZ51</accession>
<reference evidence="10 11" key="1">
    <citation type="submission" date="2016-11" db="EMBL/GenBank/DDBJ databases">
        <authorList>
            <person name="Jaros S."/>
            <person name="Januszkiewicz K."/>
            <person name="Wedrychowicz H."/>
        </authorList>
    </citation>
    <scope>NUCLEOTIDE SEQUENCE [LARGE SCALE GENOMIC DNA]</scope>
    <source>
        <strain evidence="10 11">DSM 13106</strain>
    </source>
</reference>
<proteinExistence type="inferred from homology"/>
<feature type="binding site" evidence="8">
    <location>
        <begin position="16"/>
        <end position="21"/>
    </location>
    <ligand>
        <name>ATP</name>
        <dbReference type="ChEBI" id="CHEBI:30616"/>
    </ligand>
</feature>
<dbReference type="PROSITE" id="PS51219">
    <property type="entry name" value="DPCK"/>
    <property type="match status" value="1"/>
</dbReference>
<dbReference type="NCBIfam" id="TIGR00152">
    <property type="entry name" value="dephospho-CoA kinase"/>
    <property type="match status" value="1"/>
</dbReference>
<evidence type="ECO:0000256" key="3">
    <source>
        <dbReference type="ARBA" id="ARBA00022679"/>
    </source>
</evidence>
<dbReference type="PANTHER" id="PTHR10695">
    <property type="entry name" value="DEPHOSPHO-COA KINASE-RELATED"/>
    <property type="match status" value="1"/>
</dbReference>
<dbReference type="Pfam" id="PF01121">
    <property type="entry name" value="CoaE"/>
    <property type="match status" value="1"/>
</dbReference>
<dbReference type="GO" id="GO:0005737">
    <property type="term" value="C:cytoplasm"/>
    <property type="evidence" value="ECO:0007669"/>
    <property type="project" value="UniProtKB-SubCell"/>
</dbReference>
<name>A0A1M5UZ51_9FIRM</name>
<dbReference type="GO" id="GO:0015937">
    <property type="term" value="P:coenzyme A biosynthetic process"/>
    <property type="evidence" value="ECO:0007669"/>
    <property type="project" value="UniProtKB-UniRule"/>
</dbReference>
<keyword evidence="4 8" id="KW-0547">Nucleotide-binding</keyword>
<evidence type="ECO:0000256" key="9">
    <source>
        <dbReference type="NCBIfam" id="TIGR00152"/>
    </source>
</evidence>
<dbReference type="PANTHER" id="PTHR10695:SF46">
    <property type="entry name" value="BIFUNCTIONAL COENZYME A SYNTHASE-RELATED"/>
    <property type="match status" value="1"/>
</dbReference>
<sequence>MKQSSCKIIGLTGGIASGKSTVTNLLMGKGFKVIDADKIARKVVCVGEPAYMDIVDEFGERILNEDLSIDRIELGKLTFQDGNMRKRLNSIVHPRIFQAIKDEVDKYSKIEKFIFLDIPLLVEELEKIKAKGINIDEIWLVYVDEKTQLERLKKRDGFSDEEALARMRAQMSMEYKKKYADKIINNSGSLEELKEKVEILTKSLK</sequence>
<comment type="catalytic activity">
    <reaction evidence="8">
        <text>3'-dephospho-CoA + ATP = ADP + CoA + H(+)</text>
        <dbReference type="Rhea" id="RHEA:18245"/>
        <dbReference type="ChEBI" id="CHEBI:15378"/>
        <dbReference type="ChEBI" id="CHEBI:30616"/>
        <dbReference type="ChEBI" id="CHEBI:57287"/>
        <dbReference type="ChEBI" id="CHEBI:57328"/>
        <dbReference type="ChEBI" id="CHEBI:456216"/>
        <dbReference type="EC" id="2.7.1.24"/>
    </reaction>
</comment>
<keyword evidence="2 8" id="KW-0963">Cytoplasm</keyword>
<evidence type="ECO:0000256" key="7">
    <source>
        <dbReference type="ARBA" id="ARBA00022993"/>
    </source>
</evidence>
<evidence type="ECO:0000256" key="2">
    <source>
        <dbReference type="ARBA" id="ARBA00022490"/>
    </source>
</evidence>
<keyword evidence="7 8" id="KW-0173">Coenzyme A biosynthesis</keyword>